<keyword evidence="2" id="KW-0749">Sporulation</keyword>
<dbReference type="InterPro" id="IPR000943">
    <property type="entry name" value="RNA_pol_sigma70"/>
</dbReference>
<comment type="function">
    <text evidence="7">Sigma factors are initiation factors that promote the attachment of RNA polymerase to specific initiation sites and are then released.</text>
</comment>
<evidence type="ECO:0000313" key="10">
    <source>
        <dbReference type="Proteomes" id="UP000824041"/>
    </source>
</evidence>
<dbReference type="InterPro" id="IPR050239">
    <property type="entry name" value="Sigma-70_RNA_pol_init_factors"/>
</dbReference>
<dbReference type="SUPFAM" id="SSF88659">
    <property type="entry name" value="Sigma3 and sigma4 domains of RNA polymerase sigma factors"/>
    <property type="match status" value="2"/>
</dbReference>
<dbReference type="GO" id="GO:0016987">
    <property type="term" value="F:sigma factor activity"/>
    <property type="evidence" value="ECO:0007669"/>
    <property type="project" value="UniProtKB-KW"/>
</dbReference>
<keyword evidence="4 7" id="KW-0731">Sigma factor</keyword>
<keyword evidence="3 7" id="KW-0805">Transcription regulation</keyword>
<dbReference type="NCBIfam" id="TIGR02937">
    <property type="entry name" value="sigma70-ECF"/>
    <property type="match status" value="1"/>
</dbReference>
<dbReference type="Gene3D" id="1.10.10.10">
    <property type="entry name" value="Winged helix-like DNA-binding domain superfamily/Winged helix DNA-binding domain"/>
    <property type="match status" value="2"/>
</dbReference>
<sequence>MNMDHTLALIGRAHQGDKKARDTLFEENVGLVYSVAKRFLGRGVEMEDLFQIGSIGLLKAVDKFDLSYDVQFSTYAVPMIVGEIKRFLRDDGILKVSRSLKESHYRVYQVREVLERKFGREPTLLELSQEMGVPVEELVLILESKMEVESLQKTIYQGEGTEISLLEKLPEKENQQDRILDRIFLEEILDTLDAKQRQLIYMRYYKDMTQTEIARELGISQVQVSRMEKKILIILRERVRQRK</sequence>
<evidence type="ECO:0000256" key="4">
    <source>
        <dbReference type="ARBA" id="ARBA00023082"/>
    </source>
</evidence>
<dbReference type="Proteomes" id="UP000824041">
    <property type="component" value="Unassembled WGS sequence"/>
</dbReference>
<dbReference type="InterPro" id="IPR007624">
    <property type="entry name" value="RNA_pol_sigma70_r3"/>
</dbReference>
<dbReference type="PROSITE" id="PS00716">
    <property type="entry name" value="SIGMA70_2"/>
    <property type="match status" value="1"/>
</dbReference>
<reference evidence="9" key="1">
    <citation type="journal article" date="2021" name="PeerJ">
        <title>Extensive microbial diversity within the chicken gut microbiome revealed by metagenomics and culture.</title>
        <authorList>
            <person name="Gilroy R."/>
            <person name="Ravi A."/>
            <person name="Getino M."/>
            <person name="Pursley I."/>
            <person name="Horton D.L."/>
            <person name="Alikhan N.F."/>
            <person name="Baker D."/>
            <person name="Gharbi K."/>
            <person name="Hall N."/>
            <person name="Watson M."/>
            <person name="Adriaenssens E.M."/>
            <person name="Foster-Nyarko E."/>
            <person name="Jarju S."/>
            <person name="Secka A."/>
            <person name="Antonio M."/>
            <person name="Oren A."/>
            <person name="Chaudhuri R.R."/>
            <person name="La Ragione R."/>
            <person name="Hildebrand F."/>
            <person name="Pallen M.J."/>
        </authorList>
    </citation>
    <scope>NUCLEOTIDE SEQUENCE</scope>
    <source>
        <strain evidence="9">14324</strain>
    </source>
</reference>
<dbReference type="EMBL" id="DXBU01000041">
    <property type="protein sequence ID" value="HIZ21779.1"/>
    <property type="molecule type" value="Genomic_DNA"/>
</dbReference>
<dbReference type="GO" id="GO:0030435">
    <property type="term" value="P:sporulation resulting in formation of a cellular spore"/>
    <property type="evidence" value="ECO:0007669"/>
    <property type="project" value="UniProtKB-KW"/>
</dbReference>
<proteinExistence type="inferred from homology"/>
<evidence type="ECO:0000259" key="8">
    <source>
        <dbReference type="PROSITE" id="PS50943"/>
    </source>
</evidence>
<evidence type="ECO:0000256" key="3">
    <source>
        <dbReference type="ARBA" id="ARBA00023015"/>
    </source>
</evidence>
<dbReference type="InterPro" id="IPR007630">
    <property type="entry name" value="RNA_pol_sigma70_r4"/>
</dbReference>
<evidence type="ECO:0000256" key="1">
    <source>
        <dbReference type="ARBA" id="ARBA00007788"/>
    </source>
</evidence>
<dbReference type="PRINTS" id="PR00046">
    <property type="entry name" value="SIGMA70FCT"/>
</dbReference>
<dbReference type="InterPro" id="IPR036388">
    <property type="entry name" value="WH-like_DNA-bd_sf"/>
</dbReference>
<dbReference type="GO" id="GO:0006352">
    <property type="term" value="P:DNA-templated transcription initiation"/>
    <property type="evidence" value="ECO:0007669"/>
    <property type="project" value="InterPro"/>
</dbReference>
<dbReference type="InterPro" id="IPR014322">
    <property type="entry name" value="RNA_pol_sigma-B/F/G"/>
</dbReference>
<dbReference type="PROSITE" id="PS00715">
    <property type="entry name" value="SIGMA70_1"/>
    <property type="match status" value="1"/>
</dbReference>
<dbReference type="InterPro" id="IPR007627">
    <property type="entry name" value="RNA_pol_sigma70_r2"/>
</dbReference>
<comment type="caution">
    <text evidence="9">The sequence shown here is derived from an EMBL/GenBank/DDBJ whole genome shotgun (WGS) entry which is preliminary data.</text>
</comment>
<dbReference type="Pfam" id="PF04545">
    <property type="entry name" value="Sigma70_r4"/>
    <property type="match status" value="1"/>
</dbReference>
<dbReference type="PANTHER" id="PTHR30603">
    <property type="entry name" value="RNA POLYMERASE SIGMA FACTOR RPO"/>
    <property type="match status" value="1"/>
</dbReference>
<dbReference type="Gene3D" id="1.20.120.1810">
    <property type="match status" value="1"/>
</dbReference>
<evidence type="ECO:0000256" key="6">
    <source>
        <dbReference type="ARBA" id="ARBA00023163"/>
    </source>
</evidence>
<keyword evidence="5 7" id="KW-0238">DNA-binding</keyword>
<keyword evidence="6 7" id="KW-0804">Transcription</keyword>
<dbReference type="SUPFAM" id="SSF88946">
    <property type="entry name" value="Sigma2 domain of RNA polymerase sigma factors"/>
    <property type="match status" value="1"/>
</dbReference>
<dbReference type="PANTHER" id="PTHR30603:SF17">
    <property type="entry name" value="RNA POLYMERASE SIGMA-G FACTOR"/>
    <property type="match status" value="1"/>
</dbReference>
<dbReference type="GO" id="GO:0003677">
    <property type="term" value="F:DNA binding"/>
    <property type="evidence" value="ECO:0007669"/>
    <property type="project" value="UniProtKB-KW"/>
</dbReference>
<protein>
    <recommendedName>
        <fullName evidence="7">RNA polymerase sigma factor</fullName>
    </recommendedName>
</protein>
<name>A0A9D2ISR0_9FIRM</name>
<accession>A0A9D2ISR0</accession>
<dbReference type="InterPro" id="IPR001387">
    <property type="entry name" value="Cro/C1-type_HTH"/>
</dbReference>
<dbReference type="PIRSF" id="PIRSF000770">
    <property type="entry name" value="RNA_pol_sigma-SigE/K"/>
    <property type="match status" value="1"/>
</dbReference>
<organism evidence="9 10">
    <name type="scientific">Candidatus Blautia faecigallinarum</name>
    <dbReference type="NCBI Taxonomy" id="2838488"/>
    <lineage>
        <taxon>Bacteria</taxon>
        <taxon>Bacillati</taxon>
        <taxon>Bacillota</taxon>
        <taxon>Clostridia</taxon>
        <taxon>Lachnospirales</taxon>
        <taxon>Lachnospiraceae</taxon>
        <taxon>Blautia</taxon>
    </lineage>
</organism>
<evidence type="ECO:0000256" key="2">
    <source>
        <dbReference type="ARBA" id="ARBA00022969"/>
    </source>
</evidence>
<comment type="similarity">
    <text evidence="1 7">Belongs to the sigma-70 factor family.</text>
</comment>
<dbReference type="AlphaFoldDB" id="A0A9D2ISR0"/>
<evidence type="ECO:0000313" key="9">
    <source>
        <dbReference type="EMBL" id="HIZ21779.1"/>
    </source>
</evidence>
<dbReference type="CDD" id="cd06171">
    <property type="entry name" value="Sigma70_r4"/>
    <property type="match status" value="1"/>
</dbReference>
<dbReference type="NCBIfam" id="NF004052">
    <property type="entry name" value="PRK05572.1"/>
    <property type="match status" value="1"/>
</dbReference>
<gene>
    <name evidence="9" type="ORF">IAA21_03145</name>
</gene>
<dbReference type="InterPro" id="IPR013325">
    <property type="entry name" value="RNA_pol_sigma_r2"/>
</dbReference>
<feature type="domain" description="HTH cro/C1-type" evidence="8">
    <location>
        <begin position="199"/>
        <end position="229"/>
    </location>
</feature>
<evidence type="ECO:0000256" key="5">
    <source>
        <dbReference type="ARBA" id="ARBA00023125"/>
    </source>
</evidence>
<evidence type="ECO:0000256" key="7">
    <source>
        <dbReference type="RuleBase" id="RU362124"/>
    </source>
</evidence>
<dbReference type="NCBIfam" id="TIGR02980">
    <property type="entry name" value="SigBFG"/>
    <property type="match status" value="1"/>
</dbReference>
<dbReference type="Pfam" id="PF04539">
    <property type="entry name" value="Sigma70_r3"/>
    <property type="match status" value="1"/>
</dbReference>
<dbReference type="PROSITE" id="PS50943">
    <property type="entry name" value="HTH_CROC1"/>
    <property type="match status" value="1"/>
</dbReference>
<reference evidence="9" key="2">
    <citation type="submission" date="2021-04" db="EMBL/GenBank/DDBJ databases">
        <authorList>
            <person name="Gilroy R."/>
        </authorList>
    </citation>
    <scope>NUCLEOTIDE SEQUENCE</scope>
    <source>
        <strain evidence="9">14324</strain>
    </source>
</reference>
<dbReference type="Pfam" id="PF04542">
    <property type="entry name" value="Sigma70_r2"/>
    <property type="match status" value="1"/>
</dbReference>
<dbReference type="InterPro" id="IPR014284">
    <property type="entry name" value="RNA_pol_sigma-70_dom"/>
</dbReference>
<dbReference type="InterPro" id="IPR013324">
    <property type="entry name" value="RNA_pol_sigma_r3/r4-like"/>
</dbReference>